<reference evidence="3" key="1">
    <citation type="submission" date="2016-11" db="EMBL/GenBank/DDBJ databases">
        <authorList>
            <person name="Varghese N."/>
            <person name="Submissions S."/>
        </authorList>
    </citation>
    <scope>NUCLEOTIDE SEQUENCE [LARGE SCALE GENOMIC DNA]</scope>
    <source>
        <strain evidence="3">DSM 16579</strain>
    </source>
</reference>
<feature type="domain" description="Antitoxin Xre/MbcA/ParS-like toxin-binding" evidence="1">
    <location>
        <begin position="77"/>
        <end position="124"/>
    </location>
</feature>
<proteinExistence type="predicted"/>
<accession>A0A1M5CZG2</accession>
<sequence>MSTKRKNHAEKCIDIHDIESSLDRVMNDSKGSPVAVMKDGNPVFYCVPADTYVAILELVDASEMRELNERVHQLGLELFGDEDKWKSWIKAPALALGGKSPESIMATKEGIQRVSDLLGQIGHGVVV</sequence>
<organism evidence="2 3">
    <name type="scientific">Marinomonas polaris DSM 16579</name>
    <dbReference type="NCBI Taxonomy" id="1122206"/>
    <lineage>
        <taxon>Bacteria</taxon>
        <taxon>Pseudomonadati</taxon>
        <taxon>Pseudomonadota</taxon>
        <taxon>Gammaproteobacteria</taxon>
        <taxon>Oceanospirillales</taxon>
        <taxon>Oceanospirillaceae</taxon>
        <taxon>Marinomonas</taxon>
    </lineage>
</organism>
<gene>
    <name evidence="2" type="ORF">SAMN02745753_02301</name>
</gene>
<evidence type="ECO:0000313" key="3">
    <source>
        <dbReference type="Proteomes" id="UP000184517"/>
    </source>
</evidence>
<protein>
    <submittedName>
        <fullName evidence="2">Putative toxin-antitoxin system antitoxin component, TIGR02293 family</fullName>
    </submittedName>
</protein>
<dbReference type="Pfam" id="PF09722">
    <property type="entry name" value="Xre_MbcA_ParS_C"/>
    <property type="match status" value="1"/>
</dbReference>
<dbReference type="STRING" id="1122206.SAMN02745753_02301"/>
<evidence type="ECO:0000313" key="2">
    <source>
        <dbReference type="EMBL" id="SHF60128.1"/>
    </source>
</evidence>
<dbReference type="RefSeq" id="WP_084122370.1">
    <property type="nucleotide sequence ID" value="NZ_FQVF01000009.1"/>
</dbReference>
<dbReference type="InterPro" id="IPR024467">
    <property type="entry name" value="Xre/MbcA/ParS-like_toxin-bd"/>
</dbReference>
<keyword evidence="3" id="KW-1185">Reference proteome</keyword>
<dbReference type="AlphaFoldDB" id="A0A1M5CZG2"/>
<dbReference type="Proteomes" id="UP000184517">
    <property type="component" value="Unassembled WGS sequence"/>
</dbReference>
<evidence type="ECO:0000259" key="1">
    <source>
        <dbReference type="Pfam" id="PF09722"/>
    </source>
</evidence>
<dbReference type="OrthoDB" id="5297687at2"/>
<dbReference type="EMBL" id="FQVF01000009">
    <property type="protein sequence ID" value="SHF60128.1"/>
    <property type="molecule type" value="Genomic_DNA"/>
</dbReference>
<name>A0A1M5CZG2_9GAMM</name>